<dbReference type="SUPFAM" id="SSF51735">
    <property type="entry name" value="NAD(P)-binding Rossmann-fold domains"/>
    <property type="match status" value="1"/>
</dbReference>
<dbReference type="InterPro" id="IPR011032">
    <property type="entry name" value="GroES-like_sf"/>
</dbReference>
<dbReference type="PANTHER" id="PTHR11695:SF294">
    <property type="entry name" value="RETICULON-4-INTERACTING PROTEIN 1, MITOCHONDRIAL"/>
    <property type="match status" value="1"/>
</dbReference>
<dbReference type="SMART" id="SM00829">
    <property type="entry name" value="PKS_ER"/>
    <property type="match status" value="1"/>
</dbReference>
<keyword evidence="4" id="KW-1185">Reference proteome</keyword>
<proteinExistence type="predicted"/>
<dbReference type="InterPro" id="IPR036291">
    <property type="entry name" value="NAD(P)-bd_dom_sf"/>
</dbReference>
<dbReference type="PROSITE" id="PS01162">
    <property type="entry name" value="QOR_ZETA_CRYSTAL"/>
    <property type="match status" value="1"/>
</dbReference>
<protein>
    <submittedName>
        <fullName evidence="3">Oxidoreductase</fullName>
    </submittedName>
</protein>
<dbReference type="CDD" id="cd05289">
    <property type="entry name" value="MDR_like_2"/>
    <property type="match status" value="1"/>
</dbReference>
<dbReference type="InterPro" id="IPR002364">
    <property type="entry name" value="Quin_OxRdtase/zeta-crystal_CS"/>
</dbReference>
<name>A0A8J3C218_9ACTN</name>
<evidence type="ECO:0000256" key="1">
    <source>
        <dbReference type="ARBA" id="ARBA00023002"/>
    </source>
</evidence>
<dbReference type="Pfam" id="PF13602">
    <property type="entry name" value="ADH_zinc_N_2"/>
    <property type="match status" value="1"/>
</dbReference>
<dbReference type="Pfam" id="PF08240">
    <property type="entry name" value="ADH_N"/>
    <property type="match status" value="1"/>
</dbReference>
<evidence type="ECO:0000313" key="3">
    <source>
        <dbReference type="EMBL" id="GGL07668.1"/>
    </source>
</evidence>
<feature type="domain" description="Enoyl reductase (ER)" evidence="2">
    <location>
        <begin position="6"/>
        <end position="303"/>
    </location>
</feature>
<dbReference type="GO" id="GO:0008270">
    <property type="term" value="F:zinc ion binding"/>
    <property type="evidence" value="ECO:0007669"/>
    <property type="project" value="InterPro"/>
</dbReference>
<evidence type="ECO:0000259" key="2">
    <source>
        <dbReference type="SMART" id="SM00829"/>
    </source>
</evidence>
<dbReference type="InterPro" id="IPR050700">
    <property type="entry name" value="YIM1/Zinc_Alcohol_DH_Fams"/>
</dbReference>
<reference evidence="3" key="2">
    <citation type="submission" date="2020-09" db="EMBL/GenBank/DDBJ databases">
        <authorList>
            <person name="Sun Q."/>
            <person name="Zhou Y."/>
        </authorList>
    </citation>
    <scope>NUCLEOTIDE SEQUENCE</scope>
    <source>
        <strain evidence="3">CGMCC 4.7299</strain>
    </source>
</reference>
<dbReference type="AlphaFoldDB" id="A0A8J3C218"/>
<dbReference type="InterPro" id="IPR013154">
    <property type="entry name" value="ADH-like_N"/>
</dbReference>
<dbReference type="GO" id="GO:0016491">
    <property type="term" value="F:oxidoreductase activity"/>
    <property type="evidence" value="ECO:0007669"/>
    <property type="project" value="UniProtKB-KW"/>
</dbReference>
<comment type="caution">
    <text evidence="3">The sequence shown here is derived from an EMBL/GenBank/DDBJ whole genome shotgun (WGS) entry which is preliminary data.</text>
</comment>
<keyword evidence="1" id="KW-0560">Oxidoreductase</keyword>
<evidence type="ECO:0000313" key="4">
    <source>
        <dbReference type="Proteomes" id="UP000656042"/>
    </source>
</evidence>
<dbReference type="EMBL" id="BMMX01000028">
    <property type="protein sequence ID" value="GGL07668.1"/>
    <property type="molecule type" value="Genomic_DNA"/>
</dbReference>
<reference evidence="3" key="1">
    <citation type="journal article" date="2014" name="Int. J. Syst. Evol. Microbiol.">
        <title>Complete genome sequence of Corynebacterium casei LMG S-19264T (=DSM 44701T), isolated from a smear-ripened cheese.</title>
        <authorList>
            <consortium name="US DOE Joint Genome Institute (JGI-PGF)"/>
            <person name="Walter F."/>
            <person name="Albersmeier A."/>
            <person name="Kalinowski J."/>
            <person name="Ruckert C."/>
        </authorList>
    </citation>
    <scope>NUCLEOTIDE SEQUENCE</scope>
    <source>
        <strain evidence="3">CGMCC 4.7299</strain>
    </source>
</reference>
<sequence>MLDDFGDPDVLEMREVPDPAVGPDTVLIRVRAAGINPVDWKIRAGRLRGAFPHHTPLIPGWDVAGVVEAAGPAVTRFTVGDEVMAYARKDSVQHGTYAELVGVTETAVAPKPAALTFAQAGALPLAGLTAAQALTAVDGGPGDVVLVHAAAGGVGHLAVQIARARGATRVIGTASAGNHDFLRSLGAEPVEYGADLPARLEELVGGDGRVDVALDFVGGEALQQSPRLVRNPARHVSVVDPAVKEQGGRYVFVRPHGEQLAELGELAARGRLRVEVARELPLAEAARAHRLQEEGHVRGKLALLPG</sequence>
<dbReference type="PANTHER" id="PTHR11695">
    <property type="entry name" value="ALCOHOL DEHYDROGENASE RELATED"/>
    <property type="match status" value="1"/>
</dbReference>
<dbReference type="Gene3D" id="3.90.180.10">
    <property type="entry name" value="Medium-chain alcohol dehydrogenases, catalytic domain"/>
    <property type="match status" value="1"/>
</dbReference>
<organism evidence="3 4">
    <name type="scientific">Mangrovihabitans endophyticus</name>
    <dbReference type="NCBI Taxonomy" id="1751298"/>
    <lineage>
        <taxon>Bacteria</taxon>
        <taxon>Bacillati</taxon>
        <taxon>Actinomycetota</taxon>
        <taxon>Actinomycetes</taxon>
        <taxon>Micromonosporales</taxon>
        <taxon>Micromonosporaceae</taxon>
        <taxon>Mangrovihabitans</taxon>
    </lineage>
</organism>
<dbReference type="Proteomes" id="UP000656042">
    <property type="component" value="Unassembled WGS sequence"/>
</dbReference>
<dbReference type="SUPFAM" id="SSF50129">
    <property type="entry name" value="GroES-like"/>
    <property type="match status" value="1"/>
</dbReference>
<dbReference type="InterPro" id="IPR020843">
    <property type="entry name" value="ER"/>
</dbReference>
<dbReference type="Gene3D" id="3.40.50.720">
    <property type="entry name" value="NAD(P)-binding Rossmann-like Domain"/>
    <property type="match status" value="1"/>
</dbReference>
<accession>A0A8J3C218</accession>
<gene>
    <name evidence="3" type="ORF">GCM10012284_47570</name>
</gene>